<dbReference type="Pfam" id="PF00072">
    <property type="entry name" value="Response_reg"/>
    <property type="match status" value="1"/>
</dbReference>
<evidence type="ECO:0000256" key="2">
    <source>
        <dbReference type="PROSITE-ProRule" id="PRU00169"/>
    </source>
</evidence>
<comment type="caution">
    <text evidence="4">The sequence shown here is derived from an EMBL/GenBank/DDBJ whole genome shotgun (WGS) entry which is preliminary data.</text>
</comment>
<evidence type="ECO:0000313" key="4">
    <source>
        <dbReference type="EMBL" id="MFN0257596.1"/>
    </source>
</evidence>
<dbReference type="SUPFAM" id="SSF52172">
    <property type="entry name" value="CheY-like"/>
    <property type="match status" value="1"/>
</dbReference>
<dbReference type="PANTHER" id="PTHR44591:SF3">
    <property type="entry name" value="RESPONSE REGULATORY DOMAIN-CONTAINING PROTEIN"/>
    <property type="match status" value="1"/>
</dbReference>
<keyword evidence="5" id="KW-1185">Reference proteome</keyword>
<dbReference type="InterPro" id="IPR001789">
    <property type="entry name" value="Sig_transdc_resp-reg_receiver"/>
</dbReference>
<feature type="domain" description="Response regulatory" evidence="3">
    <location>
        <begin position="3"/>
        <end position="119"/>
    </location>
</feature>
<dbReference type="CDD" id="cd17574">
    <property type="entry name" value="REC_OmpR"/>
    <property type="match status" value="1"/>
</dbReference>
<accession>A0ABW9JAQ2</accession>
<protein>
    <submittedName>
        <fullName evidence="4">Response regulator transcription factor</fullName>
    </submittedName>
</protein>
<dbReference type="RefSeq" id="WP_170311395.1">
    <property type="nucleotide sequence ID" value="NZ_SSHJ02000009.1"/>
</dbReference>
<feature type="modified residue" description="4-aspartylphosphate" evidence="2">
    <location>
        <position position="52"/>
    </location>
</feature>
<name>A0ABW9JAQ2_9SPHI</name>
<dbReference type="SMART" id="SM00448">
    <property type="entry name" value="REC"/>
    <property type="match status" value="1"/>
</dbReference>
<evidence type="ECO:0000313" key="5">
    <source>
        <dbReference type="Proteomes" id="UP001517247"/>
    </source>
</evidence>
<dbReference type="InterPro" id="IPR050595">
    <property type="entry name" value="Bact_response_regulator"/>
</dbReference>
<gene>
    <name evidence="4" type="ORF">E6A44_018575</name>
</gene>
<dbReference type="InterPro" id="IPR011006">
    <property type="entry name" value="CheY-like_superfamily"/>
</dbReference>
<dbReference type="EMBL" id="SSHJ02000009">
    <property type="protein sequence ID" value="MFN0257596.1"/>
    <property type="molecule type" value="Genomic_DNA"/>
</dbReference>
<dbReference type="Proteomes" id="UP001517247">
    <property type="component" value="Unassembled WGS sequence"/>
</dbReference>
<dbReference type="PANTHER" id="PTHR44591">
    <property type="entry name" value="STRESS RESPONSE REGULATOR PROTEIN 1"/>
    <property type="match status" value="1"/>
</dbReference>
<evidence type="ECO:0000259" key="3">
    <source>
        <dbReference type="PROSITE" id="PS50110"/>
    </source>
</evidence>
<sequence length="129" mass="14137">MITALIIEDSRDIRETLAEMLELAGYYVLATGNGVIGMEMAKSQKPDIVLCDIMMPDVDGYTVLQCFRQDPELGNIPFIFMTAKSESSEVAMGNKLGADGYLIKPFDDAALFGVINSKLDPLTWPPSVK</sequence>
<keyword evidence="1 2" id="KW-0597">Phosphoprotein</keyword>
<dbReference type="Gene3D" id="3.40.50.2300">
    <property type="match status" value="1"/>
</dbReference>
<evidence type="ECO:0000256" key="1">
    <source>
        <dbReference type="ARBA" id="ARBA00022553"/>
    </source>
</evidence>
<dbReference type="PROSITE" id="PS50110">
    <property type="entry name" value="RESPONSE_REGULATORY"/>
    <property type="match status" value="1"/>
</dbReference>
<organism evidence="4 5">
    <name type="scientific">Pedobacter ureilyticus</name>
    <dbReference type="NCBI Taxonomy" id="1393051"/>
    <lineage>
        <taxon>Bacteria</taxon>
        <taxon>Pseudomonadati</taxon>
        <taxon>Bacteroidota</taxon>
        <taxon>Sphingobacteriia</taxon>
        <taxon>Sphingobacteriales</taxon>
        <taxon>Sphingobacteriaceae</taxon>
        <taxon>Pedobacter</taxon>
    </lineage>
</organism>
<reference evidence="4 5" key="1">
    <citation type="submission" date="2024-12" db="EMBL/GenBank/DDBJ databases">
        <authorList>
            <person name="Hu S."/>
        </authorList>
    </citation>
    <scope>NUCLEOTIDE SEQUENCE [LARGE SCALE GENOMIC DNA]</scope>
    <source>
        <strain evidence="4 5">THG-T11</strain>
    </source>
</reference>
<proteinExistence type="predicted"/>